<protein>
    <submittedName>
        <fullName evidence="2">Uncharacterized protein</fullName>
    </submittedName>
</protein>
<name>A0A7S4LCD7_9EUGL</name>
<feature type="region of interest" description="Disordered" evidence="1">
    <location>
        <begin position="1"/>
        <end position="38"/>
    </location>
</feature>
<organism evidence="2">
    <name type="scientific">Eutreptiella gymnastica</name>
    <dbReference type="NCBI Taxonomy" id="73025"/>
    <lineage>
        <taxon>Eukaryota</taxon>
        <taxon>Discoba</taxon>
        <taxon>Euglenozoa</taxon>
        <taxon>Euglenida</taxon>
        <taxon>Spirocuta</taxon>
        <taxon>Euglenophyceae</taxon>
        <taxon>Eutreptiales</taxon>
        <taxon>Eutreptiaceae</taxon>
        <taxon>Eutreptiella</taxon>
    </lineage>
</organism>
<evidence type="ECO:0000256" key="1">
    <source>
        <dbReference type="SAM" id="MobiDB-lite"/>
    </source>
</evidence>
<reference evidence="2" key="1">
    <citation type="submission" date="2021-01" db="EMBL/GenBank/DDBJ databases">
        <authorList>
            <person name="Corre E."/>
            <person name="Pelletier E."/>
            <person name="Niang G."/>
            <person name="Scheremetjew M."/>
            <person name="Finn R."/>
            <person name="Kale V."/>
            <person name="Holt S."/>
            <person name="Cochrane G."/>
            <person name="Meng A."/>
            <person name="Brown T."/>
            <person name="Cohen L."/>
        </authorList>
    </citation>
    <scope>NUCLEOTIDE SEQUENCE</scope>
    <source>
        <strain evidence="2">CCMP1594</strain>
    </source>
</reference>
<dbReference type="AlphaFoldDB" id="A0A7S4LCD7"/>
<feature type="compositionally biased region" description="Basic and acidic residues" evidence="1">
    <location>
        <begin position="16"/>
        <end position="28"/>
    </location>
</feature>
<proteinExistence type="predicted"/>
<dbReference type="EMBL" id="HBJA01089936">
    <property type="protein sequence ID" value="CAE0820128.1"/>
    <property type="molecule type" value="Transcribed_RNA"/>
</dbReference>
<accession>A0A7S4LCD7</accession>
<sequence>MQTVPERDPQGAAKAEQVEETNRGRDTGEDGQGEFQQSEFHQKACRSILVYHGVEQQREHLLCMCLFVFPGILSRGPSDDHVLPPTLGGLSPPNWTVVLQSCRRSPHLR</sequence>
<gene>
    <name evidence="2" type="ORF">EGYM00163_LOCUS31298</name>
</gene>
<evidence type="ECO:0000313" key="2">
    <source>
        <dbReference type="EMBL" id="CAE0820128.1"/>
    </source>
</evidence>